<accession>A0A1H8E2F3</accession>
<keyword evidence="1" id="KW-0812">Transmembrane</keyword>
<reference evidence="2 3" key="1">
    <citation type="submission" date="2016-10" db="EMBL/GenBank/DDBJ databases">
        <authorList>
            <person name="de Groot N.N."/>
        </authorList>
    </citation>
    <scope>NUCLEOTIDE SEQUENCE [LARGE SCALE GENOMIC DNA]</scope>
    <source>
        <strain evidence="2 3">DSM 8512</strain>
    </source>
</reference>
<sequence>MIVIAAAVIGAILGWRRATQLKGNRRDRAQYAVAYALGFAILGLFATIFIERMF</sequence>
<proteinExistence type="predicted"/>
<dbReference type="STRING" id="34002.SAMN04489859_1001152"/>
<protein>
    <recommendedName>
        <fullName evidence="4">Apolipoprotein acyltransferase</fullName>
    </recommendedName>
</protein>
<keyword evidence="1" id="KW-1133">Transmembrane helix</keyword>
<evidence type="ECO:0000313" key="2">
    <source>
        <dbReference type="EMBL" id="SEN13623.1"/>
    </source>
</evidence>
<feature type="transmembrane region" description="Helical" evidence="1">
    <location>
        <begin position="28"/>
        <end position="50"/>
    </location>
</feature>
<evidence type="ECO:0000256" key="1">
    <source>
        <dbReference type="SAM" id="Phobius"/>
    </source>
</evidence>
<dbReference type="AlphaFoldDB" id="A0A1H8E2F3"/>
<evidence type="ECO:0000313" key="3">
    <source>
        <dbReference type="Proteomes" id="UP000199054"/>
    </source>
</evidence>
<name>A0A1H8E2F3_9RHOB</name>
<dbReference type="RefSeq" id="WP_170851688.1">
    <property type="nucleotide sequence ID" value="NZ_CP067124.1"/>
</dbReference>
<dbReference type="EMBL" id="FODE01000001">
    <property type="protein sequence ID" value="SEN13623.1"/>
    <property type="molecule type" value="Genomic_DNA"/>
</dbReference>
<keyword evidence="3" id="KW-1185">Reference proteome</keyword>
<gene>
    <name evidence="2" type="ORF">SAMN04489859_1001152</name>
</gene>
<evidence type="ECO:0008006" key="4">
    <source>
        <dbReference type="Google" id="ProtNLM"/>
    </source>
</evidence>
<dbReference type="Proteomes" id="UP000199054">
    <property type="component" value="Unassembled WGS sequence"/>
</dbReference>
<organism evidence="2 3">
    <name type="scientific">Paracoccus alcaliphilus</name>
    <dbReference type="NCBI Taxonomy" id="34002"/>
    <lineage>
        <taxon>Bacteria</taxon>
        <taxon>Pseudomonadati</taxon>
        <taxon>Pseudomonadota</taxon>
        <taxon>Alphaproteobacteria</taxon>
        <taxon>Rhodobacterales</taxon>
        <taxon>Paracoccaceae</taxon>
        <taxon>Paracoccus</taxon>
    </lineage>
</organism>
<keyword evidence="1" id="KW-0472">Membrane</keyword>